<sequence>MSNKIRNAMRLALDAELMEYQNIDRKIAVRQMELSIKNIFDLDNYMIEKVGSDKESDLVLYNLGIRKQTIARLFMTFDKEEHEIAYHRWNKGRQWAEIEEIMHMSEPTLRRRKNKMLDRYAKLKGLI</sequence>
<proteinExistence type="predicted"/>
<organism evidence="1 2">
    <name type="scientific">Streptococcus equinus</name>
    <name type="common">Streptococcus bovis</name>
    <dbReference type="NCBI Taxonomy" id="1335"/>
    <lineage>
        <taxon>Bacteria</taxon>
        <taxon>Bacillati</taxon>
        <taxon>Bacillota</taxon>
        <taxon>Bacilli</taxon>
        <taxon>Lactobacillales</taxon>
        <taxon>Streptococcaceae</taxon>
        <taxon>Streptococcus</taxon>
    </lineage>
</organism>
<dbReference type="Proteomes" id="UP000182870">
    <property type="component" value="Unassembled WGS sequence"/>
</dbReference>
<evidence type="ECO:0000313" key="1">
    <source>
        <dbReference type="EMBL" id="SDQ09267.1"/>
    </source>
</evidence>
<accession>A0A1H0Y272</accession>
<protein>
    <submittedName>
        <fullName evidence="1">Uncharacterized protein</fullName>
    </submittedName>
</protein>
<dbReference type="EMBL" id="FNKE01000001">
    <property type="protein sequence ID" value="SDQ09267.1"/>
    <property type="molecule type" value="Genomic_DNA"/>
</dbReference>
<evidence type="ECO:0000313" key="2">
    <source>
        <dbReference type="Proteomes" id="UP000182870"/>
    </source>
</evidence>
<dbReference type="RefSeq" id="WP_074559920.1">
    <property type="nucleotide sequence ID" value="NZ_FNKE01000001.1"/>
</dbReference>
<name>A0A1H0Y272_STREI</name>
<reference evidence="1 2" key="1">
    <citation type="submission" date="2016-10" db="EMBL/GenBank/DDBJ databases">
        <authorList>
            <person name="de Groot N.N."/>
        </authorList>
    </citation>
    <scope>NUCLEOTIDE SEQUENCE [LARGE SCALE GENOMIC DNA]</scope>
    <source>
        <strain evidence="1 2">Sb05</strain>
    </source>
</reference>
<gene>
    <name evidence="1" type="ORF">SAMN05216392_0374</name>
</gene>
<dbReference type="AlphaFoldDB" id="A0A1H0Y272"/>